<dbReference type="GO" id="GO:0005524">
    <property type="term" value="F:ATP binding"/>
    <property type="evidence" value="ECO:0007669"/>
    <property type="project" value="UniProtKB-KW"/>
</dbReference>
<evidence type="ECO:0000256" key="2">
    <source>
        <dbReference type="ARBA" id="ARBA00022448"/>
    </source>
</evidence>
<keyword evidence="3" id="KW-0547">Nucleotide-binding</keyword>
<dbReference type="PROSITE" id="PS00211">
    <property type="entry name" value="ABC_TRANSPORTER_1"/>
    <property type="match status" value="1"/>
</dbReference>
<dbReference type="GO" id="GO:0016887">
    <property type="term" value="F:ATP hydrolysis activity"/>
    <property type="evidence" value="ECO:0007669"/>
    <property type="project" value="InterPro"/>
</dbReference>
<dbReference type="InterPro" id="IPR003439">
    <property type="entry name" value="ABC_transporter-like_ATP-bd"/>
</dbReference>
<dbReference type="SUPFAM" id="SSF52540">
    <property type="entry name" value="P-loop containing nucleoside triphosphate hydrolases"/>
    <property type="match status" value="1"/>
</dbReference>
<comment type="similarity">
    <text evidence="1">Belongs to the ABC transporter superfamily.</text>
</comment>
<evidence type="ECO:0000313" key="6">
    <source>
        <dbReference type="EMBL" id="MXY91962.1"/>
    </source>
</evidence>
<dbReference type="FunFam" id="3.40.50.300:FF:000016">
    <property type="entry name" value="Oligopeptide ABC transporter ATP-binding component"/>
    <property type="match status" value="1"/>
</dbReference>
<feature type="domain" description="ABC transporter" evidence="5">
    <location>
        <begin position="17"/>
        <end position="261"/>
    </location>
</feature>
<dbReference type="Gene3D" id="3.40.50.300">
    <property type="entry name" value="P-loop containing nucleotide triphosphate hydrolases"/>
    <property type="match status" value="1"/>
</dbReference>
<reference evidence="6" key="1">
    <citation type="submission" date="2019-09" db="EMBL/GenBank/DDBJ databases">
        <title>Characterisation of the sponge microbiome using genome-centric metagenomics.</title>
        <authorList>
            <person name="Engelberts J.P."/>
            <person name="Robbins S.J."/>
            <person name="De Goeij J.M."/>
            <person name="Aranda M."/>
            <person name="Bell S.C."/>
            <person name="Webster N.S."/>
        </authorList>
    </citation>
    <scope>NUCLEOTIDE SEQUENCE</scope>
    <source>
        <strain evidence="6">SB0664_bin_27</strain>
    </source>
</reference>
<keyword evidence="4 6" id="KW-0067">ATP-binding</keyword>
<keyword evidence="2" id="KW-0813">Transport</keyword>
<organism evidence="6">
    <name type="scientific">Caldilineaceae bacterium SB0664_bin_27</name>
    <dbReference type="NCBI Taxonomy" id="2605260"/>
    <lineage>
        <taxon>Bacteria</taxon>
        <taxon>Bacillati</taxon>
        <taxon>Chloroflexota</taxon>
        <taxon>Caldilineae</taxon>
        <taxon>Caldilineales</taxon>
        <taxon>Caldilineaceae</taxon>
    </lineage>
</organism>
<dbReference type="PANTHER" id="PTHR43776:SF7">
    <property type="entry name" value="D,D-DIPEPTIDE TRANSPORT ATP-BINDING PROTEIN DDPF-RELATED"/>
    <property type="match status" value="1"/>
</dbReference>
<dbReference type="GO" id="GO:0015833">
    <property type="term" value="P:peptide transport"/>
    <property type="evidence" value="ECO:0007669"/>
    <property type="project" value="InterPro"/>
</dbReference>
<accession>A0A6B0YQA6</accession>
<dbReference type="InterPro" id="IPR003593">
    <property type="entry name" value="AAA+_ATPase"/>
</dbReference>
<evidence type="ECO:0000256" key="4">
    <source>
        <dbReference type="ARBA" id="ARBA00022840"/>
    </source>
</evidence>
<proteinExistence type="inferred from homology"/>
<dbReference type="InterPro" id="IPR013563">
    <property type="entry name" value="Oligopep_ABC_C"/>
</dbReference>
<dbReference type="InterPro" id="IPR050319">
    <property type="entry name" value="ABC_transp_ATP-bind"/>
</dbReference>
<dbReference type="NCBIfam" id="TIGR01727">
    <property type="entry name" value="oligo_HPY"/>
    <property type="match status" value="1"/>
</dbReference>
<dbReference type="CDD" id="cd03257">
    <property type="entry name" value="ABC_NikE_OppD_transporters"/>
    <property type="match status" value="1"/>
</dbReference>
<gene>
    <name evidence="6" type="ORF">F4Y42_00765</name>
</gene>
<dbReference type="PANTHER" id="PTHR43776">
    <property type="entry name" value="TRANSPORT ATP-BINDING PROTEIN"/>
    <property type="match status" value="1"/>
</dbReference>
<evidence type="ECO:0000259" key="5">
    <source>
        <dbReference type="PROSITE" id="PS50893"/>
    </source>
</evidence>
<name>A0A6B0YQA6_9CHLR</name>
<dbReference type="PROSITE" id="PS50893">
    <property type="entry name" value="ABC_TRANSPORTER_2"/>
    <property type="match status" value="1"/>
</dbReference>
<dbReference type="GO" id="GO:0055085">
    <property type="term" value="P:transmembrane transport"/>
    <property type="evidence" value="ECO:0007669"/>
    <property type="project" value="UniProtKB-ARBA"/>
</dbReference>
<dbReference type="SMART" id="SM00382">
    <property type="entry name" value="AAA"/>
    <property type="match status" value="1"/>
</dbReference>
<comment type="caution">
    <text evidence="6">The sequence shown here is derived from an EMBL/GenBank/DDBJ whole genome shotgun (WGS) entry which is preliminary data.</text>
</comment>
<evidence type="ECO:0000256" key="3">
    <source>
        <dbReference type="ARBA" id="ARBA00022741"/>
    </source>
</evidence>
<dbReference type="InterPro" id="IPR017871">
    <property type="entry name" value="ABC_transporter-like_CS"/>
</dbReference>
<protein>
    <submittedName>
        <fullName evidence="6">ATP-binding cassette domain-containing protein</fullName>
    </submittedName>
</protein>
<dbReference type="EMBL" id="VXRG01000007">
    <property type="protein sequence ID" value="MXY91962.1"/>
    <property type="molecule type" value="Genomic_DNA"/>
</dbReference>
<dbReference type="Pfam" id="PF08352">
    <property type="entry name" value="oligo_HPY"/>
    <property type="match status" value="1"/>
</dbReference>
<evidence type="ECO:0000256" key="1">
    <source>
        <dbReference type="ARBA" id="ARBA00005417"/>
    </source>
</evidence>
<dbReference type="Pfam" id="PF00005">
    <property type="entry name" value="ABC_tran"/>
    <property type="match status" value="1"/>
</dbReference>
<dbReference type="AlphaFoldDB" id="A0A6B0YQA6"/>
<sequence>MEETLLEVNDLKQWFPIRKGFLQRIVGHVKAVDGVSFAINRNEALGLVGESGSGKTTVGRAVLRLYDPTAGEIWYTSSDGERIDIANIDQADMKPLRKEMRMIFQDPFSSLNPRLTVKDLIGEPLIIHKEASGRQLEDRVSDLMTAVGLDPNYMRRYPHEFSGGQRQRIGLARTLALRPRLIIADEPVSALDVSIQAQVLNLLQELKDELGLTYLFIAHDLSVVEHMCDRIAVMYVGRLVEIADSDTLLRRPLHPYTEALVSAIPPADPEIKLNRIILEGDIPSPANPPSGCVFHPRCLYAQEQCTQEEPHLEEIEPGHFASCHFASELTLQGIGDVERA</sequence>
<dbReference type="InterPro" id="IPR027417">
    <property type="entry name" value="P-loop_NTPase"/>
</dbReference>